<dbReference type="InterPro" id="IPR012440">
    <property type="entry name" value="DUF1641"/>
</dbReference>
<evidence type="ECO:0000313" key="1">
    <source>
        <dbReference type="EMBL" id="SUQ64005.1"/>
    </source>
</evidence>
<protein>
    <recommendedName>
        <fullName evidence="3">DUF1641 domain-containing protein</fullName>
    </recommendedName>
</protein>
<dbReference type="EMBL" id="UIDD01000008">
    <property type="protein sequence ID" value="SUQ64005.1"/>
    <property type="molecule type" value="Genomic_DNA"/>
</dbReference>
<dbReference type="AlphaFoldDB" id="A0A380T236"/>
<gene>
    <name evidence="1" type="ORF">CCOS864_03459</name>
</gene>
<evidence type="ECO:0000313" key="2">
    <source>
        <dbReference type="Proteomes" id="UP000255177"/>
    </source>
</evidence>
<keyword evidence="2" id="KW-1185">Reference proteome</keyword>
<organism evidence="1 2">
    <name type="scientific">Pseudomonas wadenswilerensis</name>
    <dbReference type="NCBI Taxonomy" id="1785161"/>
    <lineage>
        <taxon>Bacteria</taxon>
        <taxon>Pseudomonadati</taxon>
        <taxon>Pseudomonadota</taxon>
        <taxon>Gammaproteobacteria</taxon>
        <taxon>Pseudomonadales</taxon>
        <taxon>Pseudomonadaceae</taxon>
        <taxon>Pseudomonas</taxon>
    </lineage>
</organism>
<dbReference type="RefSeq" id="WP_115087606.1">
    <property type="nucleotide sequence ID" value="NZ_CBCSFG010000027.1"/>
</dbReference>
<accession>A0A380T236</accession>
<dbReference type="Proteomes" id="UP000255177">
    <property type="component" value="Unassembled WGS sequence"/>
</dbReference>
<sequence>MDATDLPAVLNANPGLDALLRKLQPLLDSGRMDNVVDLLSLSADLVDLLDAAMVEKLSGLFEEATALSWNLGNAMRMASAQTRNEPTPSLYGLLLLLRDPQTRRGLALVLRILNVIGRQD</sequence>
<dbReference type="Pfam" id="PF07849">
    <property type="entry name" value="DUF1641"/>
    <property type="match status" value="1"/>
</dbReference>
<name>A0A380T236_9PSED</name>
<proteinExistence type="predicted"/>
<reference evidence="2" key="1">
    <citation type="submission" date="2018-07" db="EMBL/GenBank/DDBJ databases">
        <authorList>
            <person name="Blom J."/>
        </authorList>
    </citation>
    <scope>NUCLEOTIDE SEQUENCE [LARGE SCALE GENOMIC DNA]</scope>
    <source>
        <strain evidence="2">CCOS 864</strain>
    </source>
</reference>
<evidence type="ECO:0008006" key="3">
    <source>
        <dbReference type="Google" id="ProtNLM"/>
    </source>
</evidence>